<keyword evidence="2" id="KW-1185">Reference proteome</keyword>
<organism evidence="1 2">
    <name type="scientific">Ravibacter arvi</name>
    <dbReference type="NCBI Taxonomy" id="2051041"/>
    <lineage>
        <taxon>Bacteria</taxon>
        <taxon>Pseudomonadati</taxon>
        <taxon>Bacteroidota</taxon>
        <taxon>Cytophagia</taxon>
        <taxon>Cytophagales</taxon>
        <taxon>Spirosomataceae</taxon>
        <taxon>Ravibacter</taxon>
    </lineage>
</organism>
<evidence type="ECO:0000313" key="1">
    <source>
        <dbReference type="EMBL" id="GAA4444456.1"/>
    </source>
</evidence>
<protein>
    <recommendedName>
        <fullName evidence="3">Glycosyl hydrolase family 32 N-terminal domain-containing protein</fullName>
    </recommendedName>
</protein>
<evidence type="ECO:0000313" key="2">
    <source>
        <dbReference type="Proteomes" id="UP001501508"/>
    </source>
</evidence>
<name>A0ABP8M4N7_9BACT</name>
<sequence length="518" mass="57850">MLFAGLISAPTAFSQTKAPIDIGSRIELFIDNFLVDRYSGSAAQKIHHPVPRERVILHDAPWEGSGSGYHSVFKDGNKYRMYYKAWQHAASTDTSSSHPLYCAYAESTDGITWHKPDLGLHAFKGSKKNNIVLISGPELGVKIDAGHPAVFKDENPAVSPEERYKAIVTLENPEYGLVVLKSPDGFKWSLLGKGVTMRKGHFDSQNLAFWDKELKAYRVYWRQYSKNGTRGIRTATSPDLFTWSEPQDLVYEDSPEMHLYTNQVKPYHRAPHILIGFPLRYVDRGWSETMRKLPEPEEREKRAGKTTKGGIADLTSRYGTVLTESLLMASRDGVHFKRWNEAFLRPGIERNGSWTYGDNCMAWHVVETGSGLPGAPNELSLYAVENYWKGKASALRRYTMRLDGFVSVSADYKGGEIVTKPLKFAGDQLWLNFSSSAAGGIATEIQDENGAPIPGFALIDCEPLFGDSVDKKVLWKKAADLSKLAGKTVRLRFVLNDADLFALRFGNTPAPVMTAPTR</sequence>
<dbReference type="Proteomes" id="UP001501508">
    <property type="component" value="Unassembled WGS sequence"/>
</dbReference>
<dbReference type="SUPFAM" id="SSF75005">
    <property type="entry name" value="Arabinanase/levansucrase/invertase"/>
    <property type="match status" value="1"/>
</dbReference>
<evidence type="ECO:0008006" key="3">
    <source>
        <dbReference type="Google" id="ProtNLM"/>
    </source>
</evidence>
<proteinExistence type="predicted"/>
<reference evidence="2" key="1">
    <citation type="journal article" date="2019" name="Int. J. Syst. Evol. Microbiol.">
        <title>The Global Catalogue of Microorganisms (GCM) 10K type strain sequencing project: providing services to taxonomists for standard genome sequencing and annotation.</title>
        <authorList>
            <consortium name="The Broad Institute Genomics Platform"/>
            <consortium name="The Broad Institute Genome Sequencing Center for Infectious Disease"/>
            <person name="Wu L."/>
            <person name="Ma J."/>
        </authorList>
    </citation>
    <scope>NUCLEOTIDE SEQUENCE [LARGE SCALE GENOMIC DNA]</scope>
    <source>
        <strain evidence="2">JCM 31920</strain>
    </source>
</reference>
<dbReference type="Gene3D" id="2.115.10.20">
    <property type="entry name" value="Glycosyl hydrolase domain, family 43"/>
    <property type="match status" value="1"/>
</dbReference>
<accession>A0ABP8M4N7</accession>
<comment type="caution">
    <text evidence="1">The sequence shown here is derived from an EMBL/GenBank/DDBJ whole genome shotgun (WGS) entry which is preliminary data.</text>
</comment>
<dbReference type="InterPro" id="IPR023296">
    <property type="entry name" value="Glyco_hydro_beta-prop_sf"/>
</dbReference>
<dbReference type="EMBL" id="BAABEY010000032">
    <property type="protein sequence ID" value="GAA4444456.1"/>
    <property type="molecule type" value="Genomic_DNA"/>
</dbReference>
<gene>
    <name evidence="1" type="ORF">GCM10023091_34620</name>
</gene>